<dbReference type="AlphaFoldDB" id="A0A2Z7CTP1"/>
<protein>
    <submittedName>
        <fullName evidence="2">Uncharacterized protein</fullName>
    </submittedName>
</protein>
<organism evidence="2 3">
    <name type="scientific">Dorcoceras hygrometricum</name>
    <dbReference type="NCBI Taxonomy" id="472368"/>
    <lineage>
        <taxon>Eukaryota</taxon>
        <taxon>Viridiplantae</taxon>
        <taxon>Streptophyta</taxon>
        <taxon>Embryophyta</taxon>
        <taxon>Tracheophyta</taxon>
        <taxon>Spermatophyta</taxon>
        <taxon>Magnoliopsida</taxon>
        <taxon>eudicotyledons</taxon>
        <taxon>Gunneridae</taxon>
        <taxon>Pentapetalae</taxon>
        <taxon>asterids</taxon>
        <taxon>lamiids</taxon>
        <taxon>Lamiales</taxon>
        <taxon>Gesneriaceae</taxon>
        <taxon>Didymocarpoideae</taxon>
        <taxon>Trichosporeae</taxon>
        <taxon>Loxocarpinae</taxon>
        <taxon>Dorcoceras</taxon>
    </lineage>
</organism>
<keyword evidence="3" id="KW-1185">Reference proteome</keyword>
<reference evidence="2 3" key="1">
    <citation type="journal article" date="2015" name="Proc. Natl. Acad. Sci. U.S.A.">
        <title>The resurrection genome of Boea hygrometrica: A blueprint for survival of dehydration.</title>
        <authorList>
            <person name="Xiao L."/>
            <person name="Yang G."/>
            <person name="Zhang L."/>
            <person name="Yang X."/>
            <person name="Zhao S."/>
            <person name="Ji Z."/>
            <person name="Zhou Q."/>
            <person name="Hu M."/>
            <person name="Wang Y."/>
            <person name="Chen M."/>
            <person name="Xu Y."/>
            <person name="Jin H."/>
            <person name="Xiao X."/>
            <person name="Hu G."/>
            <person name="Bao F."/>
            <person name="Hu Y."/>
            <person name="Wan P."/>
            <person name="Li L."/>
            <person name="Deng X."/>
            <person name="Kuang T."/>
            <person name="Xiang C."/>
            <person name="Zhu J.K."/>
            <person name="Oliver M.J."/>
            <person name="He Y."/>
        </authorList>
    </citation>
    <scope>NUCLEOTIDE SEQUENCE [LARGE SCALE GENOMIC DNA]</scope>
    <source>
        <strain evidence="3">cv. XS01</strain>
    </source>
</reference>
<feature type="region of interest" description="Disordered" evidence="1">
    <location>
        <begin position="244"/>
        <end position="274"/>
    </location>
</feature>
<evidence type="ECO:0000313" key="2">
    <source>
        <dbReference type="EMBL" id="KZV50440.1"/>
    </source>
</evidence>
<dbReference type="Proteomes" id="UP000250235">
    <property type="component" value="Unassembled WGS sequence"/>
</dbReference>
<dbReference type="EMBL" id="KQ992415">
    <property type="protein sequence ID" value="KZV50440.1"/>
    <property type="molecule type" value="Genomic_DNA"/>
</dbReference>
<evidence type="ECO:0000313" key="3">
    <source>
        <dbReference type="Proteomes" id="UP000250235"/>
    </source>
</evidence>
<proteinExistence type="predicted"/>
<evidence type="ECO:0000256" key="1">
    <source>
        <dbReference type="SAM" id="MobiDB-lite"/>
    </source>
</evidence>
<gene>
    <name evidence="2" type="ORF">F511_36205</name>
</gene>
<accession>A0A2Z7CTP1</accession>
<sequence length="274" mass="30661">MRDQFEQEGRQARARACGTCTHPHARTGTGQRAQRTQERARKACNAHRNMHVRCAHRARDTRRDVRAACATCAWWHARCLCDRRARPAATCEHDARTGPMIPAAKCARQAHAACATCAWWLARWHCVACAVAGNGCAARKKIPFFKQKRDFLMQFRKKGVLTYTSQSSDTTIGATVDPDPDPGAQWKNLKIGARERSIHLCNNQNIHRMFRRNLKYGGSKATSTNTEKGLYVVEVELPLAPTQRYPAQDVPEPLKKCSPLGEDAGNFPVKPSDV</sequence>
<name>A0A2Z7CTP1_9LAMI</name>